<dbReference type="Proteomes" id="UP000245207">
    <property type="component" value="Unassembled WGS sequence"/>
</dbReference>
<dbReference type="GO" id="GO:0005634">
    <property type="term" value="C:nucleus"/>
    <property type="evidence" value="ECO:0007669"/>
    <property type="project" value="UniProtKB-SubCell"/>
</dbReference>
<feature type="region of interest" description="Disordered" evidence="6">
    <location>
        <begin position="362"/>
        <end position="422"/>
    </location>
</feature>
<feature type="compositionally biased region" description="Polar residues" evidence="6">
    <location>
        <begin position="387"/>
        <end position="399"/>
    </location>
</feature>
<evidence type="ECO:0000256" key="4">
    <source>
        <dbReference type="ARBA" id="ARBA00023242"/>
    </source>
</evidence>
<dbReference type="GO" id="GO:0000978">
    <property type="term" value="F:RNA polymerase II cis-regulatory region sequence-specific DNA binding"/>
    <property type="evidence" value="ECO:0007669"/>
    <property type="project" value="TreeGrafter"/>
</dbReference>
<dbReference type="SMART" id="SM00415">
    <property type="entry name" value="HSF"/>
    <property type="match status" value="1"/>
</dbReference>
<gene>
    <name evidence="8" type="ORF">CTI12_AA346120</name>
</gene>
<dbReference type="OrthoDB" id="1713566at2759"/>
<accession>A0A2U1MSM3</accession>
<evidence type="ECO:0000259" key="7">
    <source>
        <dbReference type="SMART" id="SM00415"/>
    </source>
</evidence>
<dbReference type="InterPro" id="IPR036388">
    <property type="entry name" value="WH-like_DNA-bd_sf"/>
</dbReference>
<dbReference type="Gene3D" id="1.10.10.10">
    <property type="entry name" value="Winged helix-like DNA-binding domain superfamily/Winged helix DNA-binding domain"/>
    <property type="match status" value="1"/>
</dbReference>
<dbReference type="SUPFAM" id="SSF46785">
    <property type="entry name" value="Winged helix' DNA-binding domain"/>
    <property type="match status" value="1"/>
</dbReference>
<dbReference type="InterPro" id="IPR000232">
    <property type="entry name" value="HSF_DNA-bd"/>
</dbReference>
<protein>
    <recommendedName>
        <fullName evidence="7">HSF-type DNA-binding domain-containing protein</fullName>
    </recommendedName>
</protein>
<dbReference type="PRINTS" id="PR00056">
    <property type="entry name" value="HSFDOMAIN"/>
</dbReference>
<dbReference type="Pfam" id="PF00447">
    <property type="entry name" value="HSF_DNA-bind"/>
    <property type="match status" value="1"/>
</dbReference>
<dbReference type="GO" id="GO:0003700">
    <property type="term" value="F:DNA-binding transcription factor activity"/>
    <property type="evidence" value="ECO:0007669"/>
    <property type="project" value="InterPro"/>
</dbReference>
<evidence type="ECO:0000256" key="2">
    <source>
        <dbReference type="ARBA" id="ARBA00023016"/>
    </source>
</evidence>
<dbReference type="STRING" id="35608.A0A2U1MSM3"/>
<evidence type="ECO:0000313" key="8">
    <source>
        <dbReference type="EMBL" id="PWA64214.1"/>
    </source>
</evidence>
<keyword evidence="9" id="KW-1185">Reference proteome</keyword>
<proteinExistence type="inferred from homology"/>
<keyword evidence="3" id="KW-0238">DNA-binding</keyword>
<keyword evidence="2" id="KW-0346">Stress response</keyword>
<comment type="subcellular location">
    <subcellularLocation>
        <location evidence="1">Nucleus</location>
    </subcellularLocation>
</comment>
<dbReference type="InterPro" id="IPR036390">
    <property type="entry name" value="WH_DNA-bd_sf"/>
</dbReference>
<evidence type="ECO:0000313" key="9">
    <source>
        <dbReference type="Proteomes" id="UP000245207"/>
    </source>
</evidence>
<dbReference type="PANTHER" id="PTHR10015:SF456">
    <property type="entry name" value="E2F_DP FAMILY WINGED-HELIX DNA-BINDING DOMAIN-CONTAINING PROTEIN-RELATED"/>
    <property type="match status" value="1"/>
</dbReference>
<reference evidence="8 9" key="1">
    <citation type="journal article" date="2018" name="Mol. Plant">
        <title>The genome of Artemisia annua provides insight into the evolution of Asteraceae family and artemisinin biosynthesis.</title>
        <authorList>
            <person name="Shen Q."/>
            <person name="Zhang L."/>
            <person name="Liao Z."/>
            <person name="Wang S."/>
            <person name="Yan T."/>
            <person name="Shi P."/>
            <person name="Liu M."/>
            <person name="Fu X."/>
            <person name="Pan Q."/>
            <person name="Wang Y."/>
            <person name="Lv Z."/>
            <person name="Lu X."/>
            <person name="Zhang F."/>
            <person name="Jiang W."/>
            <person name="Ma Y."/>
            <person name="Chen M."/>
            <person name="Hao X."/>
            <person name="Li L."/>
            <person name="Tang Y."/>
            <person name="Lv G."/>
            <person name="Zhou Y."/>
            <person name="Sun X."/>
            <person name="Brodelius P.E."/>
            <person name="Rose J.K.C."/>
            <person name="Tang K."/>
        </authorList>
    </citation>
    <scope>NUCLEOTIDE SEQUENCE [LARGE SCALE GENOMIC DNA]</scope>
    <source>
        <strain evidence="9">cv. Huhao1</strain>
        <tissue evidence="8">Leaf</tissue>
    </source>
</reference>
<dbReference type="GO" id="GO:0006357">
    <property type="term" value="P:regulation of transcription by RNA polymerase II"/>
    <property type="evidence" value="ECO:0007669"/>
    <property type="project" value="TreeGrafter"/>
</dbReference>
<keyword evidence="4" id="KW-0539">Nucleus</keyword>
<dbReference type="AlphaFoldDB" id="A0A2U1MSM3"/>
<evidence type="ECO:0000256" key="1">
    <source>
        <dbReference type="ARBA" id="ARBA00004123"/>
    </source>
</evidence>
<dbReference type="GO" id="GO:0034605">
    <property type="term" value="P:cellular response to heat"/>
    <property type="evidence" value="ECO:0007669"/>
    <property type="project" value="TreeGrafter"/>
</dbReference>
<dbReference type="PANTHER" id="PTHR10015">
    <property type="entry name" value="HEAT SHOCK TRANSCRIPTION FACTOR"/>
    <property type="match status" value="1"/>
</dbReference>
<dbReference type="EMBL" id="PKPP01004468">
    <property type="protein sequence ID" value="PWA64214.1"/>
    <property type="molecule type" value="Genomic_DNA"/>
</dbReference>
<evidence type="ECO:0000256" key="5">
    <source>
        <dbReference type="RuleBase" id="RU004020"/>
    </source>
</evidence>
<evidence type="ECO:0000256" key="6">
    <source>
        <dbReference type="SAM" id="MobiDB-lite"/>
    </source>
</evidence>
<comment type="similarity">
    <text evidence="5">Belongs to the HSF family.</text>
</comment>
<organism evidence="8 9">
    <name type="scientific">Artemisia annua</name>
    <name type="common">Sweet wormwood</name>
    <dbReference type="NCBI Taxonomy" id="35608"/>
    <lineage>
        <taxon>Eukaryota</taxon>
        <taxon>Viridiplantae</taxon>
        <taxon>Streptophyta</taxon>
        <taxon>Embryophyta</taxon>
        <taxon>Tracheophyta</taxon>
        <taxon>Spermatophyta</taxon>
        <taxon>Magnoliopsida</taxon>
        <taxon>eudicotyledons</taxon>
        <taxon>Gunneridae</taxon>
        <taxon>Pentapetalae</taxon>
        <taxon>asterids</taxon>
        <taxon>campanulids</taxon>
        <taxon>Asterales</taxon>
        <taxon>Asteraceae</taxon>
        <taxon>Asteroideae</taxon>
        <taxon>Anthemideae</taxon>
        <taxon>Artemisiinae</taxon>
        <taxon>Artemisia</taxon>
    </lineage>
</organism>
<sequence>MEANLEVIIKNNLKQWNSTLRKLKEKQEITKNYLTSSIKNIHITNETLRKLEIFINEAHANPDFINHIMVQFEKEQEPSNSSFCVGGLIQSYLPFMIPNLKLLSKSPNRSFVYKLFDMVSDPSTDGIMLWSKSGTSFFIKDKEGLRNHVRERFNHNIDTFVKTLGEFGFKCVDMFLHEYANKNFQRDNKDKLKNIKSRRKLWLARKNMQSDMEEEVKRLKFFQDSLKVHFSNMKEKEQITKGNLLHIKRCLESASMRIATKVNEKKRLKQDQPKYSIPKGIEKVAVRKDGRRPWSDPMQVYVDIEKLQQDLNTLTVQILNLEQGQVFIEDQLAAIEKNLPDTERKQQEIEVSMYKLFNNSKAFPKKRPRKNAQKEKRESRAKKARANDSNDQNTDNVELTRNLESRESDSPVYYPKENDSSSVTDLEHEDLMLFVGMLEDDLTFSW</sequence>
<feature type="domain" description="HSF-type DNA-binding" evidence="7">
    <location>
        <begin position="107"/>
        <end position="198"/>
    </location>
</feature>
<evidence type="ECO:0000256" key="3">
    <source>
        <dbReference type="ARBA" id="ARBA00023125"/>
    </source>
</evidence>
<name>A0A2U1MSM3_ARTAN</name>
<comment type="caution">
    <text evidence="8">The sequence shown here is derived from an EMBL/GenBank/DDBJ whole genome shotgun (WGS) entry which is preliminary data.</text>
</comment>